<dbReference type="PROSITE" id="PS50021">
    <property type="entry name" value="CH"/>
    <property type="match status" value="1"/>
</dbReference>
<evidence type="ECO:0000256" key="4">
    <source>
        <dbReference type="ARBA" id="ARBA00022618"/>
    </source>
</evidence>
<dbReference type="EMBL" id="CP115612">
    <property type="protein sequence ID" value="WBW73717.1"/>
    <property type="molecule type" value="Genomic_DNA"/>
</dbReference>
<dbReference type="InterPro" id="IPR027328">
    <property type="entry name" value="MAPRE"/>
</dbReference>
<dbReference type="KEGG" id="som:SOMG_02752"/>
<dbReference type="Pfam" id="PF03271">
    <property type="entry name" value="EB1"/>
    <property type="match status" value="1"/>
</dbReference>
<reference evidence="14 15" key="1">
    <citation type="journal article" date="2023" name="G3 (Bethesda)">
        <title>A high-quality reference genome for the fission yeast Schizosaccharomyces osmophilus.</title>
        <authorList>
            <person name="Jia G.S."/>
            <person name="Zhang W.C."/>
            <person name="Liang Y."/>
            <person name="Liu X.H."/>
            <person name="Rhind N."/>
            <person name="Pidoux A."/>
            <person name="Brysch-Herzberg M."/>
            <person name="Du L.L."/>
        </authorList>
    </citation>
    <scope>NUCLEOTIDE SEQUENCE [LARGE SCALE GENOMIC DNA]</scope>
    <source>
        <strain evidence="14 15">CBS 15793</strain>
    </source>
</reference>
<dbReference type="FunFam" id="1.10.418.10:FF:000028">
    <property type="entry name" value="RP/EB family microtubule-associated protein"/>
    <property type="match status" value="1"/>
</dbReference>
<feature type="compositionally biased region" description="Polar residues" evidence="11">
    <location>
        <begin position="137"/>
        <end position="151"/>
    </location>
</feature>
<evidence type="ECO:0000256" key="2">
    <source>
        <dbReference type="ARBA" id="ARBA00010729"/>
    </source>
</evidence>
<evidence type="ECO:0000256" key="9">
    <source>
        <dbReference type="PROSITE-ProRule" id="PRU00576"/>
    </source>
</evidence>
<dbReference type="PROSITE" id="PS51230">
    <property type="entry name" value="EB1_C"/>
    <property type="match status" value="1"/>
</dbReference>
<feature type="region of interest" description="Disordered" evidence="11">
    <location>
        <begin position="122"/>
        <end position="158"/>
    </location>
</feature>
<dbReference type="InterPro" id="IPR036872">
    <property type="entry name" value="CH_dom_sf"/>
</dbReference>
<dbReference type="InterPro" id="IPR001715">
    <property type="entry name" value="CH_dom"/>
</dbReference>
<dbReference type="GO" id="GO:0051233">
    <property type="term" value="C:spindle midzone"/>
    <property type="evidence" value="ECO:0007669"/>
    <property type="project" value="UniProtKB-ARBA"/>
</dbReference>
<keyword evidence="6" id="KW-0498">Mitosis</keyword>
<dbReference type="InterPro" id="IPR036133">
    <property type="entry name" value="EB1_C_sf"/>
</dbReference>
<protein>
    <submittedName>
        <fullName evidence="14">Microtubule plus-end binding protein, EB1 family Mal3</fullName>
    </submittedName>
</protein>
<dbReference type="AlphaFoldDB" id="A0AAE9WC94"/>
<comment type="subcellular location">
    <subcellularLocation>
        <location evidence="1">Cytoplasm</location>
        <location evidence="1">Cytoskeleton</location>
    </subcellularLocation>
</comment>
<sequence length="303" mass="34656">MSESRQELLAWLNEVTKLGLSRIEDCGKGYTMLVIIDSIYQDVPLKKVNFDCNNDYQYINNWKVLQQVFLRKGIDKVVDPERLSRCKMQDNLEFVQWAKRFWDQYYPGGDYDALARRGGRGLVQHGASPNAPRRRQVSSGSTVNPAPRSSLNATNAPNNNTAAVLRAKQAQQQITNLEGQLTEANETMFALERERDFYFNKLREVEILVQTHLSAEPMSHETMLERIQAILYSTEDGFELPPETERPMDAYPLVDHNMSNVVDEPHMDEAKPVDMPSNPGAPDFVRARLQSLEVDDDDENLTF</sequence>
<dbReference type="PANTHER" id="PTHR10623">
    <property type="entry name" value="MICROTUBULE-ASSOCIATED PROTEIN RP/EB FAMILY MEMBER"/>
    <property type="match status" value="1"/>
</dbReference>
<evidence type="ECO:0000256" key="11">
    <source>
        <dbReference type="SAM" id="MobiDB-lite"/>
    </source>
</evidence>
<evidence type="ECO:0000259" key="13">
    <source>
        <dbReference type="PROSITE" id="PS51230"/>
    </source>
</evidence>
<proteinExistence type="inferred from homology"/>
<comment type="similarity">
    <text evidence="2">Belongs to the MAPRE family.</text>
</comment>
<organism evidence="14 15">
    <name type="scientific">Schizosaccharomyces osmophilus</name>
    <dbReference type="NCBI Taxonomy" id="2545709"/>
    <lineage>
        <taxon>Eukaryota</taxon>
        <taxon>Fungi</taxon>
        <taxon>Dikarya</taxon>
        <taxon>Ascomycota</taxon>
        <taxon>Taphrinomycotina</taxon>
        <taxon>Schizosaccharomycetes</taxon>
        <taxon>Schizosaccharomycetales</taxon>
        <taxon>Schizosaccharomycetaceae</taxon>
        <taxon>Schizosaccharomyces</taxon>
    </lineage>
</organism>
<keyword evidence="5 9" id="KW-0493">Microtubule</keyword>
<dbReference type="Proteomes" id="UP001212411">
    <property type="component" value="Chromosome 2"/>
</dbReference>
<dbReference type="GO" id="GO:0035371">
    <property type="term" value="C:microtubule plus-end"/>
    <property type="evidence" value="ECO:0007669"/>
    <property type="project" value="UniProtKB-ARBA"/>
</dbReference>
<keyword evidence="4" id="KW-0132">Cell division</keyword>
<dbReference type="InterPro" id="IPR004953">
    <property type="entry name" value="EB1_C"/>
</dbReference>
<evidence type="ECO:0000256" key="3">
    <source>
        <dbReference type="ARBA" id="ARBA00022490"/>
    </source>
</evidence>
<dbReference type="Gene3D" id="1.10.418.10">
    <property type="entry name" value="Calponin-like domain"/>
    <property type="match status" value="1"/>
</dbReference>
<dbReference type="GeneID" id="80876232"/>
<evidence type="ECO:0000313" key="14">
    <source>
        <dbReference type="EMBL" id="WBW73717.1"/>
    </source>
</evidence>
<keyword evidence="10" id="KW-0175">Coiled coil</keyword>
<dbReference type="RefSeq" id="XP_056037960.1">
    <property type="nucleotide sequence ID" value="XM_056181543.1"/>
</dbReference>
<dbReference type="GO" id="GO:0072686">
    <property type="term" value="C:mitotic spindle"/>
    <property type="evidence" value="ECO:0007669"/>
    <property type="project" value="UniProtKB-ARBA"/>
</dbReference>
<keyword evidence="8" id="KW-0131">Cell cycle</keyword>
<dbReference type="GO" id="GO:0035372">
    <property type="term" value="P:protein localization to microtubule"/>
    <property type="evidence" value="ECO:0007669"/>
    <property type="project" value="UniProtKB-ARBA"/>
</dbReference>
<evidence type="ECO:0000256" key="5">
    <source>
        <dbReference type="ARBA" id="ARBA00022701"/>
    </source>
</evidence>
<feature type="domain" description="EB1 C-terminal" evidence="13">
    <location>
        <begin position="166"/>
        <end position="240"/>
    </location>
</feature>
<dbReference type="GO" id="GO:0051301">
    <property type="term" value="P:cell division"/>
    <property type="evidence" value="ECO:0007669"/>
    <property type="project" value="UniProtKB-KW"/>
</dbReference>
<evidence type="ECO:0000256" key="8">
    <source>
        <dbReference type="ARBA" id="ARBA00023306"/>
    </source>
</evidence>
<evidence type="ECO:0000256" key="7">
    <source>
        <dbReference type="ARBA" id="ARBA00023212"/>
    </source>
</evidence>
<keyword evidence="15" id="KW-1185">Reference proteome</keyword>
<dbReference type="GO" id="GO:0051010">
    <property type="term" value="F:microtubule plus-end binding"/>
    <property type="evidence" value="ECO:0007669"/>
    <property type="project" value="UniProtKB-ARBA"/>
</dbReference>
<dbReference type="GO" id="GO:0030473">
    <property type="term" value="P:nuclear migration along microtubule"/>
    <property type="evidence" value="ECO:0007669"/>
    <property type="project" value="UniProtKB-ARBA"/>
</dbReference>
<keyword evidence="3" id="KW-0963">Cytoplasm</keyword>
<evidence type="ECO:0000259" key="12">
    <source>
        <dbReference type="PROSITE" id="PS50021"/>
    </source>
</evidence>
<evidence type="ECO:0000256" key="6">
    <source>
        <dbReference type="ARBA" id="ARBA00022776"/>
    </source>
</evidence>
<evidence type="ECO:0000313" key="15">
    <source>
        <dbReference type="Proteomes" id="UP001212411"/>
    </source>
</evidence>
<dbReference type="SUPFAM" id="SSF140612">
    <property type="entry name" value="EB1 dimerisation domain-like"/>
    <property type="match status" value="1"/>
</dbReference>
<accession>A0AAE9WC94</accession>
<name>A0AAE9WC94_9SCHI</name>
<feature type="coiled-coil region" evidence="10">
    <location>
        <begin position="160"/>
        <end position="194"/>
    </location>
</feature>
<dbReference type="SUPFAM" id="SSF47576">
    <property type="entry name" value="Calponin-homology domain, CH-domain"/>
    <property type="match status" value="1"/>
</dbReference>
<keyword evidence="7" id="KW-0206">Cytoskeleton</keyword>
<dbReference type="Gene3D" id="1.20.5.1430">
    <property type="match status" value="1"/>
</dbReference>
<gene>
    <name evidence="14" type="primary">mal3</name>
    <name evidence="14" type="ORF">SOMG_02752</name>
</gene>
<evidence type="ECO:0000256" key="10">
    <source>
        <dbReference type="SAM" id="Coils"/>
    </source>
</evidence>
<feature type="domain" description="Calponin-homology (CH)" evidence="12">
    <location>
        <begin position="2"/>
        <end position="103"/>
    </location>
</feature>
<evidence type="ECO:0000256" key="1">
    <source>
        <dbReference type="ARBA" id="ARBA00004245"/>
    </source>
</evidence>